<accession>A0A540NCH1</accession>
<evidence type="ECO:0000313" key="4">
    <source>
        <dbReference type="EMBL" id="TQE08734.1"/>
    </source>
</evidence>
<keyword evidence="1" id="KW-0378">Hydrolase</keyword>
<dbReference type="Pfam" id="PF01764">
    <property type="entry name" value="Lipase_3"/>
    <property type="match status" value="1"/>
</dbReference>
<dbReference type="Gene3D" id="3.40.50.1820">
    <property type="entry name" value="alpha/beta hydrolase"/>
    <property type="match status" value="1"/>
</dbReference>
<feature type="domain" description="Fungal lipase-type" evidence="3">
    <location>
        <begin position="15"/>
        <end position="67"/>
    </location>
</feature>
<keyword evidence="2" id="KW-0812">Transmembrane</keyword>
<evidence type="ECO:0000256" key="2">
    <source>
        <dbReference type="SAM" id="Phobius"/>
    </source>
</evidence>
<dbReference type="InterPro" id="IPR029058">
    <property type="entry name" value="AB_hydrolase_fold"/>
</dbReference>
<evidence type="ECO:0000259" key="3">
    <source>
        <dbReference type="Pfam" id="PF01764"/>
    </source>
</evidence>
<reference evidence="4 5" key="1">
    <citation type="journal article" date="2019" name="G3 (Bethesda)">
        <title>Sequencing of a Wild Apple (Malus baccata) Genome Unravels the Differences Between Cultivated and Wild Apple Species Regarding Disease Resistance and Cold Tolerance.</title>
        <authorList>
            <person name="Chen X."/>
        </authorList>
    </citation>
    <scope>NUCLEOTIDE SEQUENCE [LARGE SCALE GENOMIC DNA]</scope>
    <source>
        <strain evidence="5">cv. Shandingzi</strain>
        <tissue evidence="4">Leaves</tissue>
    </source>
</reference>
<proteinExistence type="predicted"/>
<keyword evidence="2" id="KW-1133">Transmembrane helix</keyword>
<dbReference type="AlphaFoldDB" id="A0A540NCH1"/>
<keyword evidence="2" id="KW-0472">Membrane</keyword>
<comment type="caution">
    <text evidence="4">The sequence shown here is derived from an EMBL/GenBank/DDBJ whole genome shotgun (WGS) entry which is preliminary data.</text>
</comment>
<feature type="transmembrane region" description="Helical" evidence="2">
    <location>
        <begin position="15"/>
        <end position="34"/>
    </location>
</feature>
<sequence length="167" mass="19222">MMQMHFVDFCSCWNVTGHSLGGALAILFTSVLVLHEEMKAMQRLLGVYTFGQPRVGDRQLARYMDTSLRLEDEPGNSYFGMKYLVPEYLNPVWELIRSLAMGYIHGPEYREGWLFIFVRVTGLLFPGTSAHSLTDYINSVKLGKGNFVRMSKTHEVESFECRQPWII</sequence>
<dbReference type="InterPro" id="IPR044819">
    <property type="entry name" value="OBL-like"/>
</dbReference>
<dbReference type="EMBL" id="VIEB01000067">
    <property type="protein sequence ID" value="TQE08734.1"/>
    <property type="molecule type" value="Genomic_DNA"/>
</dbReference>
<keyword evidence="5" id="KW-1185">Reference proteome</keyword>
<protein>
    <recommendedName>
        <fullName evidence="3">Fungal lipase-type domain-containing protein</fullName>
    </recommendedName>
</protein>
<dbReference type="SUPFAM" id="SSF53474">
    <property type="entry name" value="alpha/beta-Hydrolases"/>
    <property type="match status" value="1"/>
</dbReference>
<dbReference type="GO" id="GO:0006629">
    <property type="term" value="P:lipid metabolic process"/>
    <property type="evidence" value="ECO:0007669"/>
    <property type="project" value="InterPro"/>
</dbReference>
<dbReference type="GO" id="GO:0004806">
    <property type="term" value="F:triacylglycerol lipase activity"/>
    <property type="evidence" value="ECO:0007669"/>
    <property type="project" value="InterPro"/>
</dbReference>
<dbReference type="PANTHER" id="PTHR46086">
    <property type="entry name" value="ALPHA/BETA-HYDROLASES SUPERFAMILY PROTEIN"/>
    <property type="match status" value="1"/>
</dbReference>
<evidence type="ECO:0000313" key="5">
    <source>
        <dbReference type="Proteomes" id="UP000315295"/>
    </source>
</evidence>
<dbReference type="PANTHER" id="PTHR46086:SF3">
    <property type="entry name" value="TRIACYLGLYCEROL LIPASE OBL1"/>
    <property type="match status" value="1"/>
</dbReference>
<name>A0A540NCH1_MALBA</name>
<dbReference type="InterPro" id="IPR002921">
    <property type="entry name" value="Fungal_lipase-type"/>
</dbReference>
<organism evidence="4 5">
    <name type="scientific">Malus baccata</name>
    <name type="common">Siberian crab apple</name>
    <name type="synonym">Pyrus baccata</name>
    <dbReference type="NCBI Taxonomy" id="106549"/>
    <lineage>
        <taxon>Eukaryota</taxon>
        <taxon>Viridiplantae</taxon>
        <taxon>Streptophyta</taxon>
        <taxon>Embryophyta</taxon>
        <taxon>Tracheophyta</taxon>
        <taxon>Spermatophyta</taxon>
        <taxon>Magnoliopsida</taxon>
        <taxon>eudicotyledons</taxon>
        <taxon>Gunneridae</taxon>
        <taxon>Pentapetalae</taxon>
        <taxon>rosids</taxon>
        <taxon>fabids</taxon>
        <taxon>Rosales</taxon>
        <taxon>Rosaceae</taxon>
        <taxon>Amygdaloideae</taxon>
        <taxon>Maleae</taxon>
        <taxon>Malus</taxon>
    </lineage>
</organism>
<dbReference type="Proteomes" id="UP000315295">
    <property type="component" value="Unassembled WGS sequence"/>
</dbReference>
<evidence type="ECO:0000256" key="1">
    <source>
        <dbReference type="ARBA" id="ARBA00022801"/>
    </source>
</evidence>
<gene>
    <name evidence="4" type="ORF">C1H46_005718</name>
</gene>